<gene>
    <name evidence="5" type="ORF">DET54_104397</name>
</gene>
<dbReference type="InterPro" id="IPR051923">
    <property type="entry name" value="Glycosyl_Hydrolase_39"/>
</dbReference>
<evidence type="ECO:0000259" key="4">
    <source>
        <dbReference type="Pfam" id="PF01229"/>
    </source>
</evidence>
<evidence type="ECO:0000256" key="1">
    <source>
        <dbReference type="ARBA" id="ARBA00008875"/>
    </source>
</evidence>
<dbReference type="SUPFAM" id="SSF51445">
    <property type="entry name" value="(Trans)glycosidases"/>
    <property type="match status" value="1"/>
</dbReference>
<dbReference type="EMBL" id="QLLI01000004">
    <property type="protein sequence ID" value="RAI98340.1"/>
    <property type="molecule type" value="Genomic_DNA"/>
</dbReference>
<keyword evidence="2" id="KW-0378">Hydrolase</keyword>
<dbReference type="InterPro" id="IPR049165">
    <property type="entry name" value="GH39_as"/>
</dbReference>
<evidence type="ECO:0000256" key="2">
    <source>
        <dbReference type="ARBA" id="ARBA00022801"/>
    </source>
</evidence>
<dbReference type="PANTHER" id="PTHR12631">
    <property type="entry name" value="ALPHA-L-IDURONIDASE"/>
    <property type="match status" value="1"/>
</dbReference>
<protein>
    <submittedName>
        <fullName evidence="5">Xylan 1,4-beta-xylosidase</fullName>
    </submittedName>
</protein>
<dbReference type="PROSITE" id="PS01027">
    <property type="entry name" value="GLYCOSYL_HYDROL_F39"/>
    <property type="match status" value="1"/>
</dbReference>
<comment type="similarity">
    <text evidence="1">Belongs to the glycosyl hydrolase 39 family.</text>
</comment>
<reference evidence="5 6" key="1">
    <citation type="submission" date="2018-06" db="EMBL/GenBank/DDBJ databases">
        <title>Freshwater and sediment microbial communities from various areas in North America, analyzing microbe dynamics in response to fracking.</title>
        <authorList>
            <person name="Lamendella R."/>
        </authorList>
    </citation>
    <scope>NUCLEOTIDE SEQUENCE [LARGE SCALE GENOMIC DNA]</scope>
    <source>
        <strain evidence="5 6">NG-13</strain>
    </source>
</reference>
<dbReference type="RefSeq" id="WP_111619744.1">
    <property type="nucleotide sequence ID" value="NZ_QLLI01000004.1"/>
</dbReference>
<dbReference type="Pfam" id="PF01229">
    <property type="entry name" value="Glyco_hydro_39"/>
    <property type="match status" value="2"/>
</dbReference>
<evidence type="ECO:0000313" key="6">
    <source>
        <dbReference type="Proteomes" id="UP000248827"/>
    </source>
</evidence>
<name>A0ABX9BMX2_9BACL</name>
<dbReference type="InterPro" id="IPR049166">
    <property type="entry name" value="GH39_cat"/>
</dbReference>
<accession>A0ABX9BMX2</accession>
<dbReference type="Gene3D" id="3.20.20.80">
    <property type="entry name" value="Glycosidases"/>
    <property type="match status" value="1"/>
</dbReference>
<dbReference type="SUPFAM" id="SSF51011">
    <property type="entry name" value="Glycosyl hydrolase domain"/>
    <property type="match status" value="1"/>
</dbReference>
<evidence type="ECO:0000313" key="5">
    <source>
        <dbReference type="EMBL" id="RAI98340.1"/>
    </source>
</evidence>
<dbReference type="PRINTS" id="PR00745">
    <property type="entry name" value="GLHYDRLASE39"/>
</dbReference>
<sequence>MNINFQGESKPLNHIWSACVGAGRANEGLRADWQSHLSKAVEHGGFRYLRFHGLLHDDMHVYKIVDGQEVFNFQYVDSLFDAMLDRGIRPFVEFGFMPSDLVSTERTQFWWKGNIAPPNDYAKWANLIAKLVEHWVVRYGLEEVKNWYFEVWNEPNLSAFWDGTKEQYFRLYQVSVAAIKAIDDRLRVGGPATSNFVPDTRFDGELEDISSHLTLVTEDLDSLEWKGVWIEDFLAFCERKKLPVDFISTHPYPTDFALDGHGEFQGRSRHAGSTKDDIEWLKRVIASSAYPDVEIHLTEWSSSPSSRDCSHDYLPAAAYVVKTNLDVSDLIDSLSYWVFTDVFEEVGAGPAAFHGGFGMLNLQGVPKPTFHAYSFLNQLGQHELARSEDSVITRTENGELRGLFYNYPEDYTGTVPMSVYPDQTVAQTAQSLGSSRTFNLVVEQVAPGSRFVLRTVDRDHGVAVQLWNEMGRPNSPSREQTQQLIAYANQLNEREFIADSNGRLTLDFNIGAWAIALLSEQV</sequence>
<dbReference type="Gene3D" id="2.60.40.1500">
    <property type="entry name" value="Glycosyl hydrolase domain, family 39"/>
    <property type="match status" value="1"/>
</dbReference>
<organism evidence="5 6">
    <name type="scientific">Paenibacillus pabuli</name>
    <dbReference type="NCBI Taxonomy" id="1472"/>
    <lineage>
        <taxon>Bacteria</taxon>
        <taxon>Bacillati</taxon>
        <taxon>Bacillota</taxon>
        <taxon>Bacilli</taxon>
        <taxon>Bacillales</taxon>
        <taxon>Paenibacillaceae</taxon>
        <taxon>Paenibacillus</taxon>
    </lineage>
</organism>
<feature type="domain" description="Glycosyl hydrolases family 39 N-terminal catalytic" evidence="4">
    <location>
        <begin position="4"/>
        <end position="194"/>
    </location>
</feature>
<evidence type="ECO:0000256" key="3">
    <source>
        <dbReference type="ARBA" id="ARBA00023295"/>
    </source>
</evidence>
<dbReference type="InterPro" id="IPR017853">
    <property type="entry name" value="GH"/>
</dbReference>
<dbReference type="InterPro" id="IPR000514">
    <property type="entry name" value="Glyco_hydro_39"/>
</dbReference>
<dbReference type="Proteomes" id="UP000248827">
    <property type="component" value="Unassembled WGS sequence"/>
</dbReference>
<comment type="caution">
    <text evidence="5">The sequence shown here is derived from an EMBL/GenBank/DDBJ whole genome shotgun (WGS) entry which is preliminary data.</text>
</comment>
<feature type="domain" description="Glycosyl hydrolases family 39 N-terminal catalytic" evidence="4">
    <location>
        <begin position="228"/>
        <end position="495"/>
    </location>
</feature>
<keyword evidence="3" id="KW-0326">Glycosidase</keyword>
<dbReference type="PANTHER" id="PTHR12631:SF10">
    <property type="entry name" value="BETA-XYLOSIDASE-LIKE PROTEIN-RELATED"/>
    <property type="match status" value="1"/>
</dbReference>
<proteinExistence type="inferred from homology"/>
<keyword evidence="6" id="KW-1185">Reference proteome</keyword>